<gene>
    <name evidence="2" type="primary">BX000999.2</name>
</gene>
<dbReference type="GO" id="GO:0003676">
    <property type="term" value="F:nucleic acid binding"/>
    <property type="evidence" value="ECO:0007669"/>
    <property type="project" value="InterPro"/>
</dbReference>
<dbReference type="Pfam" id="PF13358">
    <property type="entry name" value="DDE_3"/>
    <property type="match status" value="1"/>
</dbReference>
<proteinExistence type="predicted"/>
<name>A0A1A8EPT6_9TELE</name>
<dbReference type="EMBL" id="HAEB01002355">
    <property type="protein sequence ID" value="SBQ48882.1"/>
    <property type="molecule type" value="Transcribed_RNA"/>
</dbReference>
<feature type="non-terminal residue" evidence="2">
    <location>
        <position position="1"/>
    </location>
</feature>
<reference evidence="2" key="1">
    <citation type="submission" date="2016-05" db="EMBL/GenBank/DDBJ databases">
        <authorList>
            <person name="Lavstsen T."/>
            <person name="Jespersen J.S."/>
        </authorList>
    </citation>
    <scope>NUCLEOTIDE SEQUENCE</scope>
    <source>
        <tissue evidence="2">Brain</tissue>
    </source>
</reference>
<evidence type="ECO:0000259" key="1">
    <source>
        <dbReference type="Pfam" id="PF13358"/>
    </source>
</evidence>
<feature type="non-terminal residue" evidence="2">
    <location>
        <position position="96"/>
    </location>
</feature>
<dbReference type="InterPro" id="IPR038717">
    <property type="entry name" value="Tc1-like_DDE_dom"/>
</dbReference>
<reference evidence="2" key="2">
    <citation type="submission" date="2016-06" db="EMBL/GenBank/DDBJ databases">
        <title>The genome of a short-lived fish provides insights into sex chromosome evolution and the genetic control of aging.</title>
        <authorList>
            <person name="Reichwald K."/>
            <person name="Felder M."/>
            <person name="Petzold A."/>
            <person name="Koch P."/>
            <person name="Groth M."/>
            <person name="Platzer M."/>
        </authorList>
    </citation>
    <scope>NUCLEOTIDE SEQUENCE</scope>
    <source>
        <tissue evidence="2">Brain</tissue>
    </source>
</reference>
<dbReference type="AlphaFoldDB" id="A0A1A8EPT6"/>
<dbReference type="Gene3D" id="3.30.420.10">
    <property type="entry name" value="Ribonuclease H-like superfamily/Ribonuclease H"/>
    <property type="match status" value="1"/>
</dbReference>
<protein>
    <recommendedName>
        <fullName evidence="1">Tc1-like transposase DDE domain-containing protein</fullName>
    </recommendedName>
</protein>
<dbReference type="InterPro" id="IPR036397">
    <property type="entry name" value="RNaseH_sf"/>
</dbReference>
<feature type="domain" description="Tc1-like transposase DDE" evidence="1">
    <location>
        <begin position="8"/>
        <end position="61"/>
    </location>
</feature>
<accession>A0A1A8EPT6</accession>
<evidence type="ECO:0000313" key="2">
    <source>
        <dbReference type="EMBL" id="SBQ48882.1"/>
    </source>
</evidence>
<organism evidence="2">
    <name type="scientific">Nothobranchius korthausae</name>
    <dbReference type="NCBI Taxonomy" id="1143690"/>
    <lineage>
        <taxon>Eukaryota</taxon>
        <taxon>Metazoa</taxon>
        <taxon>Chordata</taxon>
        <taxon>Craniata</taxon>
        <taxon>Vertebrata</taxon>
        <taxon>Euteleostomi</taxon>
        <taxon>Actinopterygii</taxon>
        <taxon>Neopterygii</taxon>
        <taxon>Teleostei</taxon>
        <taxon>Neoteleostei</taxon>
        <taxon>Acanthomorphata</taxon>
        <taxon>Ovalentaria</taxon>
        <taxon>Atherinomorphae</taxon>
        <taxon>Cyprinodontiformes</taxon>
        <taxon>Nothobranchiidae</taxon>
        <taxon>Nothobranchius</taxon>
    </lineage>
</organism>
<sequence length="96" mass="11030">WNGTFQDDSARIHQAQIVKEWFRQHEASFSHMDWPPQSPDLNPIENLWDVLEKALCSGQTLPSSMQDLGDTLMQHWMEINLVMSEASIWGPPMHAG</sequence>